<organism evidence="1 2">
    <name type="scientific">Ampelomyces quisqualis</name>
    <name type="common">Powdery mildew agent</name>
    <dbReference type="NCBI Taxonomy" id="50730"/>
    <lineage>
        <taxon>Eukaryota</taxon>
        <taxon>Fungi</taxon>
        <taxon>Dikarya</taxon>
        <taxon>Ascomycota</taxon>
        <taxon>Pezizomycotina</taxon>
        <taxon>Dothideomycetes</taxon>
        <taxon>Pleosporomycetidae</taxon>
        <taxon>Pleosporales</taxon>
        <taxon>Pleosporineae</taxon>
        <taxon>Phaeosphaeriaceae</taxon>
        <taxon>Ampelomyces</taxon>
    </lineage>
</organism>
<evidence type="ECO:0000313" key="2">
    <source>
        <dbReference type="Proteomes" id="UP000800096"/>
    </source>
</evidence>
<dbReference type="EMBL" id="ML979133">
    <property type="protein sequence ID" value="KAF1918769.1"/>
    <property type="molecule type" value="Genomic_DNA"/>
</dbReference>
<accession>A0A6A5QTQ5</accession>
<evidence type="ECO:0000313" key="1">
    <source>
        <dbReference type="EMBL" id="KAF1918769.1"/>
    </source>
</evidence>
<sequence>MPRRRHRRIKRSLPAAPEGAIHYYSSPVIRAQFLLGHKTGSTSENYLHTTFKLFCTSHSYLASTMPSLPFNTTPSSSPAPSPTLSPTPAIVLHSPASGIFDQPHLRFASNLKAGSAPPKSLHKSRQDAAELYRLKMAKYFAATFNMSMTAALAEADSQLAPRRSSNFSEAESFRVI</sequence>
<name>A0A6A5QTQ5_AMPQU</name>
<dbReference type="Proteomes" id="UP000800096">
    <property type="component" value="Unassembled WGS sequence"/>
</dbReference>
<dbReference type="OrthoDB" id="3935170at2759"/>
<proteinExistence type="predicted"/>
<reference evidence="1" key="1">
    <citation type="journal article" date="2020" name="Stud. Mycol.">
        <title>101 Dothideomycetes genomes: a test case for predicting lifestyles and emergence of pathogens.</title>
        <authorList>
            <person name="Haridas S."/>
            <person name="Albert R."/>
            <person name="Binder M."/>
            <person name="Bloem J."/>
            <person name="Labutti K."/>
            <person name="Salamov A."/>
            <person name="Andreopoulos B."/>
            <person name="Baker S."/>
            <person name="Barry K."/>
            <person name="Bills G."/>
            <person name="Bluhm B."/>
            <person name="Cannon C."/>
            <person name="Castanera R."/>
            <person name="Culley D."/>
            <person name="Daum C."/>
            <person name="Ezra D."/>
            <person name="Gonzalez J."/>
            <person name="Henrissat B."/>
            <person name="Kuo A."/>
            <person name="Liang C."/>
            <person name="Lipzen A."/>
            <person name="Lutzoni F."/>
            <person name="Magnuson J."/>
            <person name="Mondo S."/>
            <person name="Nolan M."/>
            <person name="Ohm R."/>
            <person name="Pangilinan J."/>
            <person name="Park H.-J."/>
            <person name="Ramirez L."/>
            <person name="Alfaro M."/>
            <person name="Sun H."/>
            <person name="Tritt A."/>
            <person name="Yoshinaga Y."/>
            <person name="Zwiers L.-H."/>
            <person name="Turgeon B."/>
            <person name="Goodwin S."/>
            <person name="Spatafora J."/>
            <person name="Crous P."/>
            <person name="Grigoriev I."/>
        </authorList>
    </citation>
    <scope>NUCLEOTIDE SEQUENCE</scope>
    <source>
        <strain evidence="1">HMLAC05119</strain>
    </source>
</reference>
<keyword evidence="2" id="KW-1185">Reference proteome</keyword>
<gene>
    <name evidence="1" type="ORF">BDU57DRAFT_120043</name>
</gene>
<dbReference type="AlphaFoldDB" id="A0A6A5QTQ5"/>
<protein>
    <submittedName>
        <fullName evidence="1">Uncharacterized protein</fullName>
    </submittedName>
</protein>